<sequence length="816" mass="93161">MEKPPFRQNQNCGDWELKERLGMGGFGNVYLYQHHVTNEKLALKMCRLELTPRNKDRWTREIQIMKKLNHINVVTARDVPDEMLDISLNGLPLLAMEYCSRGDLRKILSKPENCCGLKESEVLSLLNDVGSGIQYLHENKIIHRDLKPENIVLQDINGKLVHKIIDLGYAKDLDQGSLCTSFVGTLQYLAPELFENKPYTVTVDYWSFGTMVFECSCGFRPFLHNLQPVQWASKVRNKGPKDIMAVEDVNGEVKFSTHLPYPNNLSRTLLELLETLLQLMLKWDPILRGGKLSVDTKRPKCFEVLEQILSRPHPEHDHRSGSLLPAHPESLHSLQKRIEGETKIEVVNQELLQETGVSLDPRKPAAQCVLDGVRGWDSYIVYLFDKSITTYSGPFSARQLPDKVNTIVQEAKTQLPLVVLKKVWGEAVSYICGLKEDYSRLFQGQRAAMLSLLRYNTNLTRCKNSMFGFSQQLKAKLDFFKSSIQYDLEKYSDQMHYGISSEKMLKAWQENEERAAAFAQVAEVSHLDDEIMALHSEIVELQRSPYARRQADKMEQLEEKAIELYKQLKMKCKTPEPDVSSDSSEMVKAIIQTVQNQDKVLKDLYTHLKKILFSKQKIIDLFPRIEKTLESIKDADNTVMQMQIKRQREFWHLLKIACAQNSSRNSIAASPESSNLLQVSQWSQSAQPVSSPHPLTSLPGPNDSDAAPRLLQENQKYLTQLTSLMQEAADDQNKSIVVSSLALFCGERPRLELDEIRNFNHKVKKEKRVSTVASSSILHRPPLLPSSLPPPPVLRLTLKTVSRAASRFVQLYTDFT</sequence>
<dbReference type="Gene3D" id="1.20.1270.250">
    <property type="match status" value="1"/>
</dbReference>
<dbReference type="PANTHER" id="PTHR22969">
    <property type="entry name" value="IKB KINASE"/>
    <property type="match status" value="1"/>
</dbReference>
<dbReference type="EC" id="2.7.11.10" evidence="3"/>
<feature type="domain" description="Protein kinase" evidence="17">
    <location>
        <begin position="15"/>
        <end position="316"/>
    </location>
</feature>
<feature type="region of interest" description="Disordered" evidence="16">
    <location>
        <begin position="681"/>
        <end position="707"/>
    </location>
</feature>
<dbReference type="PANTHER" id="PTHR22969:SF13">
    <property type="entry name" value="INHIBITOR OF NUCLEAR FACTOR KAPPA-B KINASE SUBUNIT ALPHA"/>
    <property type="match status" value="1"/>
</dbReference>
<dbReference type="InterPro" id="IPR041185">
    <property type="entry name" value="IKBKB_SDD"/>
</dbReference>
<evidence type="ECO:0000313" key="18">
    <source>
        <dbReference type="EMBL" id="KAE8283936.1"/>
    </source>
</evidence>
<evidence type="ECO:0000256" key="1">
    <source>
        <dbReference type="ARBA" id="ARBA00004123"/>
    </source>
</evidence>
<dbReference type="InterPro" id="IPR046375">
    <property type="entry name" value="IKBKB_SDD_sf"/>
</dbReference>
<evidence type="ECO:0000256" key="7">
    <source>
        <dbReference type="ARBA" id="ARBA00022553"/>
    </source>
</evidence>
<evidence type="ECO:0000256" key="4">
    <source>
        <dbReference type="ARBA" id="ARBA00021841"/>
    </source>
</evidence>
<feature type="compositionally biased region" description="Polar residues" evidence="16">
    <location>
        <begin position="681"/>
        <end position="694"/>
    </location>
</feature>
<dbReference type="InterPro" id="IPR022007">
    <property type="entry name" value="IKKbetaNEMObind"/>
</dbReference>
<accession>A0A6G0HY90</accession>
<comment type="subcellular location">
    <subcellularLocation>
        <location evidence="2">Cytoplasm</location>
    </subcellularLocation>
    <subcellularLocation>
        <location evidence="1">Nucleus</location>
    </subcellularLocation>
</comment>
<organism evidence="18 19">
    <name type="scientific">Larimichthys crocea</name>
    <name type="common">Large yellow croaker</name>
    <name type="synonym">Pseudosciaena crocea</name>
    <dbReference type="NCBI Taxonomy" id="215358"/>
    <lineage>
        <taxon>Eukaryota</taxon>
        <taxon>Metazoa</taxon>
        <taxon>Chordata</taxon>
        <taxon>Craniata</taxon>
        <taxon>Vertebrata</taxon>
        <taxon>Euteleostomi</taxon>
        <taxon>Actinopterygii</taxon>
        <taxon>Neopterygii</taxon>
        <taxon>Teleostei</taxon>
        <taxon>Neoteleostei</taxon>
        <taxon>Acanthomorphata</taxon>
        <taxon>Eupercaria</taxon>
        <taxon>Sciaenidae</taxon>
        <taxon>Larimichthys</taxon>
    </lineage>
</organism>
<comment type="catalytic activity">
    <reaction evidence="14">
        <text>L-seryl-[I-kappa-B protein] + ATP = O-phospho-L-seryl-[I-kappa-B protein] + ADP + H(+)</text>
        <dbReference type="Rhea" id="RHEA:19073"/>
        <dbReference type="Rhea" id="RHEA-COMP:13698"/>
        <dbReference type="Rhea" id="RHEA-COMP:13699"/>
        <dbReference type="ChEBI" id="CHEBI:15378"/>
        <dbReference type="ChEBI" id="CHEBI:29999"/>
        <dbReference type="ChEBI" id="CHEBI:30616"/>
        <dbReference type="ChEBI" id="CHEBI:83421"/>
        <dbReference type="ChEBI" id="CHEBI:456216"/>
        <dbReference type="EC" id="2.7.11.10"/>
    </reaction>
</comment>
<evidence type="ECO:0000256" key="13">
    <source>
        <dbReference type="ARBA" id="ARBA00032095"/>
    </source>
</evidence>
<evidence type="ECO:0000259" key="17">
    <source>
        <dbReference type="PROSITE" id="PS50011"/>
    </source>
</evidence>
<proteinExistence type="predicted"/>
<keyword evidence="7" id="KW-0597">Phosphoprotein</keyword>
<dbReference type="InterPro" id="IPR017441">
    <property type="entry name" value="Protein_kinase_ATP_BS"/>
</dbReference>
<keyword evidence="6" id="KW-0723">Serine/threonine-protein kinase</keyword>
<dbReference type="GO" id="GO:0005524">
    <property type="term" value="F:ATP binding"/>
    <property type="evidence" value="ECO:0007669"/>
    <property type="project" value="UniProtKB-UniRule"/>
</dbReference>
<dbReference type="GO" id="GO:0033209">
    <property type="term" value="P:tumor necrosis factor-mediated signaling pathway"/>
    <property type="evidence" value="ECO:0007669"/>
    <property type="project" value="TreeGrafter"/>
</dbReference>
<dbReference type="InterPro" id="IPR008271">
    <property type="entry name" value="Ser/Thr_kinase_AS"/>
</dbReference>
<dbReference type="InterPro" id="IPR000719">
    <property type="entry name" value="Prot_kinase_dom"/>
</dbReference>
<gene>
    <name evidence="18" type="ORF">D5F01_LYC17263</name>
</gene>
<dbReference type="SMART" id="SM01239">
    <property type="entry name" value="IKKbetaNEMObind"/>
    <property type="match status" value="1"/>
</dbReference>
<dbReference type="GO" id="GO:0005634">
    <property type="term" value="C:nucleus"/>
    <property type="evidence" value="ECO:0007669"/>
    <property type="project" value="UniProtKB-SubCell"/>
</dbReference>
<dbReference type="PROSITE" id="PS50011">
    <property type="entry name" value="PROTEIN_KINASE_DOM"/>
    <property type="match status" value="1"/>
</dbReference>
<protein>
    <recommendedName>
        <fullName evidence="4">Inhibitor of nuclear factor kappa-B kinase subunit alpha</fullName>
        <ecNumber evidence="3">2.7.11.10</ecNumber>
    </recommendedName>
    <alternativeName>
        <fullName evidence="13">Nuclear factor NF-kappa-B inhibitor kinase alpha</fullName>
    </alternativeName>
</protein>
<dbReference type="Pfam" id="PF18397">
    <property type="entry name" value="IKBKB_SDD"/>
    <property type="match status" value="1"/>
</dbReference>
<dbReference type="Gene3D" id="3.10.20.90">
    <property type="entry name" value="Phosphatidylinositol 3-kinase Catalytic Subunit, Chain A, domain 1"/>
    <property type="match status" value="1"/>
</dbReference>
<keyword evidence="8" id="KW-0808">Transferase</keyword>
<evidence type="ECO:0000256" key="3">
    <source>
        <dbReference type="ARBA" id="ARBA00012442"/>
    </source>
</evidence>
<dbReference type="GO" id="GO:0045944">
    <property type="term" value="P:positive regulation of transcription by RNA polymerase II"/>
    <property type="evidence" value="ECO:0007669"/>
    <property type="project" value="TreeGrafter"/>
</dbReference>
<evidence type="ECO:0000256" key="2">
    <source>
        <dbReference type="ARBA" id="ARBA00004496"/>
    </source>
</evidence>
<evidence type="ECO:0000256" key="15">
    <source>
        <dbReference type="PROSITE-ProRule" id="PRU10141"/>
    </source>
</evidence>
<dbReference type="Gene3D" id="1.10.510.10">
    <property type="entry name" value="Transferase(Phosphotransferase) domain 1"/>
    <property type="match status" value="1"/>
</dbReference>
<dbReference type="Proteomes" id="UP000424527">
    <property type="component" value="Unassembled WGS sequence"/>
</dbReference>
<keyword evidence="19" id="KW-1185">Reference proteome</keyword>
<evidence type="ECO:0000256" key="6">
    <source>
        <dbReference type="ARBA" id="ARBA00022527"/>
    </source>
</evidence>
<reference evidence="18 19" key="1">
    <citation type="submission" date="2019-07" db="EMBL/GenBank/DDBJ databases">
        <title>Chromosome genome assembly for large yellow croaker.</title>
        <authorList>
            <person name="Xiao S."/>
        </authorList>
    </citation>
    <scope>NUCLEOTIDE SEQUENCE [LARGE SCALE GENOMIC DNA]</scope>
    <source>
        <strain evidence="18">JMULYC20181020</strain>
        <tissue evidence="18">Muscle</tissue>
    </source>
</reference>
<dbReference type="GO" id="GO:0008385">
    <property type="term" value="C:IkappaB kinase complex"/>
    <property type="evidence" value="ECO:0007669"/>
    <property type="project" value="TreeGrafter"/>
</dbReference>
<evidence type="ECO:0000256" key="16">
    <source>
        <dbReference type="SAM" id="MobiDB-lite"/>
    </source>
</evidence>
<dbReference type="CDD" id="cd17046">
    <property type="entry name" value="Ubl_IKKA_like"/>
    <property type="match status" value="1"/>
</dbReference>
<dbReference type="InterPro" id="IPR051180">
    <property type="entry name" value="IKK"/>
</dbReference>
<evidence type="ECO:0000256" key="12">
    <source>
        <dbReference type="ARBA" id="ARBA00023242"/>
    </source>
</evidence>
<dbReference type="PROSITE" id="PS00107">
    <property type="entry name" value="PROTEIN_KINASE_ATP"/>
    <property type="match status" value="1"/>
</dbReference>
<feature type="binding site" evidence="15">
    <location>
        <position position="44"/>
    </location>
    <ligand>
        <name>ATP</name>
        <dbReference type="ChEBI" id="CHEBI:30616"/>
    </ligand>
</feature>
<keyword evidence="5" id="KW-0963">Cytoplasm</keyword>
<evidence type="ECO:0000256" key="10">
    <source>
        <dbReference type="ARBA" id="ARBA00022777"/>
    </source>
</evidence>
<dbReference type="Pfam" id="PF12179">
    <property type="entry name" value="IKKbetaNEMObind"/>
    <property type="match status" value="1"/>
</dbReference>
<evidence type="ECO:0000256" key="11">
    <source>
        <dbReference type="ARBA" id="ARBA00022840"/>
    </source>
</evidence>
<keyword evidence="9 15" id="KW-0547">Nucleotide-binding</keyword>
<dbReference type="EMBL" id="REGW02000017">
    <property type="protein sequence ID" value="KAE8283936.1"/>
    <property type="molecule type" value="Genomic_DNA"/>
</dbReference>
<dbReference type="GO" id="GO:0008384">
    <property type="term" value="F:IkappaB kinase activity"/>
    <property type="evidence" value="ECO:0007669"/>
    <property type="project" value="UniProtKB-EC"/>
</dbReference>
<dbReference type="SUPFAM" id="SSF56112">
    <property type="entry name" value="Protein kinase-like (PK-like)"/>
    <property type="match status" value="1"/>
</dbReference>
<evidence type="ECO:0000256" key="14">
    <source>
        <dbReference type="ARBA" id="ARBA00048789"/>
    </source>
</evidence>
<keyword evidence="12" id="KW-0539">Nucleus</keyword>
<dbReference type="FunFam" id="1.10.510.10:FF:000147">
    <property type="entry name" value="Inhibitor of nuclear factor kappa-B kinase subunit beta"/>
    <property type="match status" value="1"/>
</dbReference>
<dbReference type="AlphaFoldDB" id="A0A6G0HY90"/>
<dbReference type="SMART" id="SM00220">
    <property type="entry name" value="S_TKc"/>
    <property type="match status" value="1"/>
</dbReference>
<dbReference type="PROSITE" id="PS00108">
    <property type="entry name" value="PROTEIN_KINASE_ST"/>
    <property type="match status" value="1"/>
</dbReference>
<name>A0A6G0HY90_LARCR</name>
<dbReference type="Pfam" id="PF00069">
    <property type="entry name" value="Pkinase"/>
    <property type="match status" value="1"/>
</dbReference>
<comment type="caution">
    <text evidence="18">The sequence shown here is derived from an EMBL/GenBank/DDBJ whole genome shotgun (WGS) entry which is preliminary data.</text>
</comment>
<dbReference type="FunFam" id="1.20.1270.250:FF:000001">
    <property type="entry name" value="Inhibitor of nuclear factor kappa-B kinase subunit alpha"/>
    <property type="match status" value="1"/>
</dbReference>
<keyword evidence="11 15" id="KW-0067">ATP-binding</keyword>
<evidence type="ECO:0000256" key="9">
    <source>
        <dbReference type="ARBA" id="ARBA00022741"/>
    </source>
</evidence>
<keyword evidence="10 18" id="KW-0418">Kinase</keyword>
<evidence type="ECO:0000313" key="19">
    <source>
        <dbReference type="Proteomes" id="UP000424527"/>
    </source>
</evidence>
<evidence type="ECO:0000256" key="8">
    <source>
        <dbReference type="ARBA" id="ARBA00022679"/>
    </source>
</evidence>
<evidence type="ECO:0000256" key="5">
    <source>
        <dbReference type="ARBA" id="ARBA00022490"/>
    </source>
</evidence>
<dbReference type="InterPro" id="IPR011009">
    <property type="entry name" value="Kinase-like_dom_sf"/>
</dbReference>